<comment type="caution">
    <text evidence="1">The sequence shown here is derived from an EMBL/GenBank/DDBJ whole genome shotgun (WGS) entry which is preliminary data.</text>
</comment>
<organism evidence="1 2">
    <name type="scientific">Chryseobacterium lacus</name>
    <dbReference type="NCBI Taxonomy" id="2058346"/>
    <lineage>
        <taxon>Bacteria</taxon>
        <taxon>Pseudomonadati</taxon>
        <taxon>Bacteroidota</taxon>
        <taxon>Flavobacteriia</taxon>
        <taxon>Flavobacteriales</taxon>
        <taxon>Weeksellaceae</taxon>
        <taxon>Chryseobacterium group</taxon>
        <taxon>Chryseobacterium</taxon>
    </lineage>
</organism>
<evidence type="ECO:0000313" key="2">
    <source>
        <dbReference type="Proteomes" id="UP000252172"/>
    </source>
</evidence>
<accession>A0A368MWV0</accession>
<dbReference type="Proteomes" id="UP000252172">
    <property type="component" value="Unassembled WGS sequence"/>
</dbReference>
<proteinExistence type="predicted"/>
<protein>
    <submittedName>
        <fullName evidence="1">Bacillithiol system redox-active protein YtxJ</fullName>
    </submittedName>
</protein>
<dbReference type="Gene3D" id="3.40.30.10">
    <property type="entry name" value="Glutaredoxin"/>
    <property type="match status" value="1"/>
</dbReference>
<keyword evidence="2" id="KW-1185">Reference proteome</keyword>
<dbReference type="EMBL" id="QPIE01000005">
    <property type="protein sequence ID" value="RCU42737.1"/>
    <property type="molecule type" value="Genomic_DNA"/>
</dbReference>
<dbReference type="AlphaFoldDB" id="A0A368MWV0"/>
<dbReference type="NCBIfam" id="TIGR04019">
    <property type="entry name" value="B_thiol_YtxJ"/>
    <property type="match status" value="1"/>
</dbReference>
<reference evidence="1 2" key="1">
    <citation type="submission" date="2018-07" db="EMBL/GenBank/DDBJ databases">
        <title>Chryseobacterium lacus sp. nov., isolated from lake water.</title>
        <authorList>
            <person name="Li C.-M."/>
        </authorList>
    </citation>
    <scope>NUCLEOTIDE SEQUENCE [LARGE SCALE GENOMIC DNA]</scope>
    <source>
        <strain evidence="1 2">YLOS41</strain>
    </source>
</reference>
<evidence type="ECO:0000313" key="1">
    <source>
        <dbReference type="EMBL" id="RCU42737.1"/>
    </source>
</evidence>
<dbReference type="Pfam" id="PF11009">
    <property type="entry name" value="BrxC"/>
    <property type="match status" value="1"/>
</dbReference>
<dbReference type="RefSeq" id="WP_114303949.1">
    <property type="nucleotide sequence ID" value="NZ_QPIE01000005.1"/>
</dbReference>
<dbReference type="InterPro" id="IPR022551">
    <property type="entry name" value="BrxC"/>
</dbReference>
<name>A0A368MWV0_9FLAO</name>
<gene>
    <name evidence="1" type="primary">ytxJ</name>
    <name evidence="1" type="ORF">DQ356_07945</name>
</gene>
<sequence>MSFFKTLFTPSAAEDPADFWKLISSETDVEEALADSYGNKVVIFKHSTRCHISKRVLKNFEKQVKKSDKEAIYYFLDLLSYRSISDAIAERLEVQHQSPQMIVVENGIAVRNASHQNISLDIL</sequence>
<dbReference type="OrthoDB" id="677051at2"/>